<keyword evidence="2" id="KW-1185">Reference proteome</keyword>
<reference evidence="1 2" key="1">
    <citation type="submission" date="2018-07" db="EMBL/GenBank/DDBJ databases">
        <title>Genomic Encyclopedia of Type Strains, Phase III (KMG-III): the genomes of soil and plant-associated and newly described type strains.</title>
        <authorList>
            <person name="Whitman W."/>
        </authorList>
    </citation>
    <scope>NUCLEOTIDE SEQUENCE [LARGE SCALE GENOMIC DNA]</scope>
    <source>
        <strain evidence="1 2">CECT 7506</strain>
    </source>
</reference>
<organism evidence="1 2">
    <name type="scientific">Paenibacillus prosopidis</name>
    <dbReference type="NCBI Taxonomy" id="630520"/>
    <lineage>
        <taxon>Bacteria</taxon>
        <taxon>Bacillati</taxon>
        <taxon>Bacillota</taxon>
        <taxon>Bacilli</taxon>
        <taxon>Bacillales</taxon>
        <taxon>Paenibacillaceae</taxon>
        <taxon>Paenibacillus</taxon>
    </lineage>
</organism>
<dbReference type="Proteomes" id="UP000252415">
    <property type="component" value="Unassembled WGS sequence"/>
</dbReference>
<accession>A0A368VG67</accession>
<dbReference type="RefSeq" id="WP_147275121.1">
    <property type="nucleotide sequence ID" value="NZ_QPJD01000039.1"/>
</dbReference>
<protein>
    <submittedName>
        <fullName evidence="1">Uncharacterized protein</fullName>
    </submittedName>
</protein>
<proteinExistence type="predicted"/>
<feature type="non-terminal residue" evidence="1">
    <location>
        <position position="79"/>
    </location>
</feature>
<name>A0A368VG67_9BACL</name>
<comment type="caution">
    <text evidence="1">The sequence shown here is derived from an EMBL/GenBank/DDBJ whole genome shotgun (WGS) entry which is preliminary data.</text>
</comment>
<gene>
    <name evidence="1" type="ORF">DFP97_1398</name>
</gene>
<evidence type="ECO:0000313" key="2">
    <source>
        <dbReference type="Proteomes" id="UP000252415"/>
    </source>
</evidence>
<sequence>MKLKVVLMTCAAALICVGVIAIRFYFSDDDPVFAEFGPSVMYTTPSGDPGPGALYGRALRLQHSKSANGTMLATFEQYV</sequence>
<evidence type="ECO:0000313" key="1">
    <source>
        <dbReference type="EMBL" id="RCW40286.1"/>
    </source>
</evidence>
<dbReference type="EMBL" id="QPJD01000039">
    <property type="protein sequence ID" value="RCW40286.1"/>
    <property type="molecule type" value="Genomic_DNA"/>
</dbReference>
<dbReference type="AlphaFoldDB" id="A0A368VG67"/>